<evidence type="ECO:0000313" key="2">
    <source>
        <dbReference type="Proteomes" id="UP000674234"/>
    </source>
</evidence>
<name>A0A940WLS9_9ACTN</name>
<dbReference type="AlphaFoldDB" id="A0A940WLS9"/>
<organism evidence="1 2">
    <name type="scientific">Microbispora oryzae</name>
    <dbReference type="NCBI Taxonomy" id="2806554"/>
    <lineage>
        <taxon>Bacteria</taxon>
        <taxon>Bacillati</taxon>
        <taxon>Actinomycetota</taxon>
        <taxon>Actinomycetes</taxon>
        <taxon>Streptosporangiales</taxon>
        <taxon>Streptosporangiaceae</taxon>
        <taxon>Microbispora</taxon>
    </lineage>
</organism>
<gene>
    <name evidence="1" type="ORF">JOL79_15995</name>
</gene>
<dbReference type="RefSeq" id="WP_210156591.1">
    <property type="nucleotide sequence ID" value="NZ_JAFCNB010000007.1"/>
</dbReference>
<dbReference type="EMBL" id="JAFCNB010000007">
    <property type="protein sequence ID" value="MBP2705318.1"/>
    <property type="molecule type" value="Genomic_DNA"/>
</dbReference>
<proteinExistence type="predicted"/>
<dbReference type="Proteomes" id="UP000674234">
    <property type="component" value="Unassembled WGS sequence"/>
</dbReference>
<evidence type="ECO:0000313" key="1">
    <source>
        <dbReference type="EMBL" id="MBP2705318.1"/>
    </source>
</evidence>
<keyword evidence="2" id="KW-1185">Reference proteome</keyword>
<comment type="caution">
    <text evidence="1">The sequence shown here is derived from an EMBL/GenBank/DDBJ whole genome shotgun (WGS) entry which is preliminary data.</text>
</comment>
<protein>
    <submittedName>
        <fullName evidence="1">Uncharacterized protein</fullName>
    </submittedName>
</protein>
<reference evidence="1" key="1">
    <citation type="submission" date="2021-02" db="EMBL/GenBank/DDBJ databases">
        <title>Draft genome sequence of Microbispora sp. RL4-1S isolated from rice leaves in Thailand.</title>
        <authorList>
            <person name="Muangham S."/>
            <person name="Duangmal K."/>
        </authorList>
    </citation>
    <scope>NUCLEOTIDE SEQUENCE</scope>
    <source>
        <strain evidence="1">RL4-1S</strain>
    </source>
</reference>
<accession>A0A940WLS9</accession>
<sequence>MFVPLLDDQAETVVAWNPRLDVPTLHNLIDLVTELAASTDLTEAG</sequence>